<evidence type="ECO:0000256" key="6">
    <source>
        <dbReference type="ARBA" id="ARBA00023004"/>
    </source>
</evidence>
<dbReference type="PROSITE" id="PS51379">
    <property type="entry name" value="4FE4S_FER_2"/>
    <property type="match status" value="2"/>
</dbReference>
<dbReference type="SUPFAM" id="SSF54862">
    <property type="entry name" value="4Fe-4S ferredoxins"/>
    <property type="match status" value="1"/>
</dbReference>
<name>A0A3M2LF57_9NOCA</name>
<evidence type="ECO:0000256" key="2">
    <source>
        <dbReference type="ARBA" id="ARBA00022485"/>
    </source>
</evidence>
<dbReference type="PROSITE" id="PS00198">
    <property type="entry name" value="4FE4S_FER_1"/>
    <property type="match status" value="2"/>
</dbReference>
<dbReference type="Pfam" id="PF12838">
    <property type="entry name" value="Fer4_7"/>
    <property type="match status" value="1"/>
</dbReference>
<keyword evidence="6" id="KW-0408">Iron</keyword>
<dbReference type="OrthoDB" id="9800445at2"/>
<evidence type="ECO:0000313" key="10">
    <source>
        <dbReference type="Proteomes" id="UP000279275"/>
    </source>
</evidence>
<evidence type="ECO:0000259" key="8">
    <source>
        <dbReference type="PROSITE" id="PS51379"/>
    </source>
</evidence>
<gene>
    <name evidence="9" type="ORF">EBN03_00545</name>
</gene>
<proteinExistence type="predicted"/>
<dbReference type="InterPro" id="IPR050572">
    <property type="entry name" value="Fe-S_Ferredoxin"/>
</dbReference>
<sequence length="113" mass="12208">MIEVVRAADCIACDKCVDVCPTNVFDRTDSGIPVIARQSDCQTCFMCEAYCPADALYVAPESSPLTDPDAIPADHIGRYRKEIGWGQGRRPGSLLAIGPHIPHGTPPPRLSEL</sequence>
<dbReference type="EMBL" id="RFFH01000001">
    <property type="protein sequence ID" value="RMI35696.1"/>
    <property type="molecule type" value="Genomic_DNA"/>
</dbReference>
<dbReference type="Gene3D" id="3.30.70.20">
    <property type="match status" value="1"/>
</dbReference>
<dbReference type="InterPro" id="IPR017896">
    <property type="entry name" value="4Fe4S_Fe-S-bd"/>
</dbReference>
<accession>A0A3M2LF57</accession>
<dbReference type="Proteomes" id="UP000279275">
    <property type="component" value="Unassembled WGS sequence"/>
</dbReference>
<organism evidence="9 10">
    <name type="scientific">Nocardia stercoris</name>
    <dbReference type="NCBI Taxonomy" id="2483361"/>
    <lineage>
        <taxon>Bacteria</taxon>
        <taxon>Bacillati</taxon>
        <taxon>Actinomycetota</taxon>
        <taxon>Actinomycetes</taxon>
        <taxon>Mycobacteriales</taxon>
        <taxon>Nocardiaceae</taxon>
        <taxon>Nocardia</taxon>
    </lineage>
</organism>
<comment type="caution">
    <text evidence="9">The sequence shown here is derived from an EMBL/GenBank/DDBJ whole genome shotgun (WGS) entry which is preliminary data.</text>
</comment>
<protein>
    <submittedName>
        <fullName evidence="9">Ferredoxin family protein</fullName>
    </submittedName>
</protein>
<evidence type="ECO:0000256" key="3">
    <source>
        <dbReference type="ARBA" id="ARBA00022723"/>
    </source>
</evidence>
<dbReference type="GO" id="GO:0051539">
    <property type="term" value="F:4 iron, 4 sulfur cluster binding"/>
    <property type="evidence" value="ECO:0007669"/>
    <property type="project" value="UniProtKB-KW"/>
</dbReference>
<keyword evidence="4" id="KW-0677">Repeat</keyword>
<keyword evidence="2" id="KW-0004">4Fe-4S</keyword>
<dbReference type="AlphaFoldDB" id="A0A3M2LF57"/>
<dbReference type="PANTHER" id="PTHR43687:SF6">
    <property type="entry name" value="L-ASPARTATE SEMIALDEHYDE SULFURTRANSFERASE IRON-SULFUR SUBUNIT"/>
    <property type="match status" value="1"/>
</dbReference>
<evidence type="ECO:0000256" key="4">
    <source>
        <dbReference type="ARBA" id="ARBA00022737"/>
    </source>
</evidence>
<keyword evidence="10" id="KW-1185">Reference proteome</keyword>
<evidence type="ECO:0000256" key="7">
    <source>
        <dbReference type="ARBA" id="ARBA00023014"/>
    </source>
</evidence>
<feature type="domain" description="4Fe-4S ferredoxin-type" evidence="8">
    <location>
        <begin position="31"/>
        <end position="61"/>
    </location>
</feature>
<dbReference type="PANTHER" id="PTHR43687">
    <property type="entry name" value="ADENYLYLSULFATE REDUCTASE, BETA SUBUNIT"/>
    <property type="match status" value="1"/>
</dbReference>
<feature type="domain" description="4Fe-4S ferredoxin-type" evidence="8">
    <location>
        <begin position="1"/>
        <end position="30"/>
    </location>
</feature>
<dbReference type="RefSeq" id="WP_122186671.1">
    <property type="nucleotide sequence ID" value="NZ_RFFH01000001.1"/>
</dbReference>
<keyword evidence="7" id="KW-0411">Iron-sulfur</keyword>
<keyword evidence="5" id="KW-0249">Electron transport</keyword>
<keyword evidence="3" id="KW-0479">Metal-binding</keyword>
<keyword evidence="1" id="KW-0813">Transport</keyword>
<dbReference type="GO" id="GO:0046872">
    <property type="term" value="F:metal ion binding"/>
    <property type="evidence" value="ECO:0007669"/>
    <property type="project" value="UniProtKB-KW"/>
</dbReference>
<evidence type="ECO:0000256" key="5">
    <source>
        <dbReference type="ARBA" id="ARBA00022982"/>
    </source>
</evidence>
<reference evidence="9 10" key="1">
    <citation type="submission" date="2018-10" db="EMBL/GenBank/DDBJ databases">
        <title>Isolation from cow dung.</title>
        <authorList>
            <person name="Ling L."/>
        </authorList>
    </citation>
    <scope>NUCLEOTIDE SEQUENCE [LARGE SCALE GENOMIC DNA]</scope>
    <source>
        <strain evidence="9 10">NEAU-LL90</strain>
    </source>
</reference>
<evidence type="ECO:0000313" key="9">
    <source>
        <dbReference type="EMBL" id="RMI35696.1"/>
    </source>
</evidence>
<dbReference type="InterPro" id="IPR017900">
    <property type="entry name" value="4Fe4S_Fe_S_CS"/>
</dbReference>
<evidence type="ECO:0000256" key="1">
    <source>
        <dbReference type="ARBA" id="ARBA00022448"/>
    </source>
</evidence>